<dbReference type="InterPro" id="IPR023577">
    <property type="entry name" value="CYTH_domain"/>
</dbReference>
<name>A0A7H8Q5U1_9BACL</name>
<dbReference type="PROSITE" id="PS51707">
    <property type="entry name" value="CYTH"/>
    <property type="match status" value="1"/>
</dbReference>
<dbReference type="InterPro" id="IPR033469">
    <property type="entry name" value="CYTH-like_dom_sf"/>
</dbReference>
<dbReference type="RefSeq" id="WP_036807313.1">
    <property type="nucleotide sequence ID" value="NZ_CP051177.1"/>
</dbReference>
<accession>A0A7H8Q5U1</accession>
<evidence type="ECO:0000313" key="2">
    <source>
        <dbReference type="EMBL" id="QKX49299.1"/>
    </source>
</evidence>
<evidence type="ECO:0000259" key="1">
    <source>
        <dbReference type="PROSITE" id="PS51707"/>
    </source>
</evidence>
<dbReference type="Gene3D" id="2.40.320.10">
    <property type="entry name" value="Hypothetical Protein Pfu-838710-001"/>
    <property type="match status" value="1"/>
</dbReference>
<organism evidence="2 3">
    <name type="scientific">Planococcus glaciei</name>
    <dbReference type="NCBI Taxonomy" id="459472"/>
    <lineage>
        <taxon>Bacteria</taxon>
        <taxon>Bacillati</taxon>
        <taxon>Bacillota</taxon>
        <taxon>Bacilli</taxon>
        <taxon>Bacillales</taxon>
        <taxon>Caryophanaceae</taxon>
        <taxon>Planococcus</taxon>
    </lineage>
</organism>
<proteinExistence type="predicted"/>
<dbReference type="InterPro" id="IPR009195">
    <property type="entry name" value="Uncharacterised_YjbK"/>
</dbReference>
<gene>
    <name evidence="2" type="ORF">HF394_01195</name>
</gene>
<dbReference type="PIRSF" id="PIRSF012526">
    <property type="entry name" value="CYTH_UCP012526"/>
    <property type="match status" value="1"/>
</dbReference>
<dbReference type="Proteomes" id="UP000509222">
    <property type="component" value="Chromosome"/>
</dbReference>
<dbReference type="EMBL" id="CP051177">
    <property type="protein sequence ID" value="QKX49299.1"/>
    <property type="molecule type" value="Genomic_DNA"/>
</dbReference>
<dbReference type="Pfam" id="PF01928">
    <property type="entry name" value="CYTH"/>
    <property type="match status" value="1"/>
</dbReference>
<evidence type="ECO:0000313" key="3">
    <source>
        <dbReference type="Proteomes" id="UP000509222"/>
    </source>
</evidence>
<protein>
    <submittedName>
        <fullName evidence="2">CYTH domain-containing protein</fullName>
    </submittedName>
</protein>
<dbReference type="CDD" id="cd07762">
    <property type="entry name" value="CYTH-like_Pase_1"/>
    <property type="match status" value="1"/>
</dbReference>
<feature type="domain" description="CYTH" evidence="1">
    <location>
        <begin position="4"/>
        <end position="192"/>
    </location>
</feature>
<dbReference type="SMART" id="SM01118">
    <property type="entry name" value="CYTH"/>
    <property type="match status" value="1"/>
</dbReference>
<reference evidence="3" key="1">
    <citation type="submission" date="2020-06" db="EMBL/GenBank/DDBJ databases">
        <title>Isolation of Planomicrobium glaciei.</title>
        <authorList>
            <person name="Malisova L."/>
            <person name="Safrankova R."/>
            <person name="Jakubu V."/>
            <person name="Spanelova P."/>
        </authorList>
    </citation>
    <scope>NUCLEOTIDE SEQUENCE [LARGE SCALE GENOMIC DNA]</scope>
    <source>
        <strain evidence="3">NRL-ATB46093</strain>
    </source>
</reference>
<dbReference type="AlphaFoldDB" id="A0A7H8Q5U1"/>
<dbReference type="SUPFAM" id="SSF55154">
    <property type="entry name" value="CYTH-like phosphatases"/>
    <property type="match status" value="1"/>
</dbReference>
<keyword evidence="3" id="KW-1185">Reference proteome</keyword>
<sequence length="193" mass="22306">MSKELEIEFKNMLTQKEYEQLLEHFSYTAADAKTQVNYYFDTADFALKSLKCALRIRKKHNGFECTLKTPAPEGNYETTDLLNQRQALEFIEGVSHEAPEVCEALQSLNVEPAQLKMIGKLTTHRIEFDFRSGLLVLDHSEYGETVDYELEFEVADAKTGEQQFTEFLQQRQIPLRPADKKIARFMNSAKSEH</sequence>